<evidence type="ECO:0000256" key="11">
    <source>
        <dbReference type="ARBA" id="ARBA00023136"/>
    </source>
</evidence>
<keyword evidence="8" id="KW-0249">Electron transport</keyword>
<comment type="similarity">
    <text evidence="2">Belongs to the cytochrome c oxidase bacterial subunit 4 family.</text>
</comment>
<evidence type="ECO:0000256" key="6">
    <source>
        <dbReference type="ARBA" id="ARBA00022475"/>
    </source>
</evidence>
<evidence type="ECO:0000256" key="7">
    <source>
        <dbReference type="ARBA" id="ARBA00022692"/>
    </source>
</evidence>
<dbReference type="Proteomes" id="UP000000562">
    <property type="component" value="Chromosome"/>
</dbReference>
<dbReference type="GO" id="GO:0015078">
    <property type="term" value="F:proton transmembrane transporter activity"/>
    <property type="evidence" value="ECO:0007669"/>
    <property type="project" value="TreeGrafter"/>
</dbReference>
<evidence type="ECO:0000256" key="8">
    <source>
        <dbReference type="ARBA" id="ARBA00022982"/>
    </source>
</evidence>
<evidence type="ECO:0000313" key="18">
    <source>
        <dbReference type="EMBL" id="BAC24296.1"/>
    </source>
</evidence>
<evidence type="ECO:0000256" key="13">
    <source>
        <dbReference type="ARBA" id="ARBA00030071"/>
    </source>
</evidence>
<dbReference type="GO" id="GO:0009486">
    <property type="term" value="F:cytochrome bo3 ubiquinol oxidase activity"/>
    <property type="evidence" value="ECO:0007669"/>
    <property type="project" value="InterPro"/>
</dbReference>
<evidence type="ECO:0000256" key="5">
    <source>
        <dbReference type="ARBA" id="ARBA00022448"/>
    </source>
</evidence>
<evidence type="ECO:0000256" key="2">
    <source>
        <dbReference type="ARBA" id="ARBA00008079"/>
    </source>
</evidence>
<gene>
    <name evidence="18" type="primary">cyoD</name>
</gene>
<evidence type="ECO:0000256" key="9">
    <source>
        <dbReference type="ARBA" id="ARBA00022989"/>
    </source>
</evidence>
<keyword evidence="5" id="KW-0813">Transport</keyword>
<feature type="transmembrane region" description="Helical" evidence="17">
    <location>
        <begin position="20"/>
        <end position="41"/>
    </location>
</feature>
<dbReference type="InterPro" id="IPR014210">
    <property type="entry name" value="Cyt_o_ubiqinol_oxidase_su4"/>
</dbReference>
<dbReference type="EMBL" id="BA000021">
    <property type="protein sequence ID" value="BAC24296.1"/>
    <property type="molecule type" value="Genomic_DNA"/>
</dbReference>
<feature type="transmembrane region" description="Helical" evidence="17">
    <location>
        <begin position="47"/>
        <end position="68"/>
    </location>
</feature>
<dbReference type="InterPro" id="IPR005171">
    <property type="entry name" value="Cyt_c_oxidase_su4_prok"/>
</dbReference>
<dbReference type="KEGG" id="wbr:cyoD"/>
<protein>
    <recommendedName>
        <fullName evidence="4">Cytochrome bo(3) ubiquinol oxidase subunit 4</fullName>
    </recommendedName>
    <alternativeName>
        <fullName evidence="16">Cytochrome o ubiquinol oxidase subunit 4</fullName>
    </alternativeName>
    <alternativeName>
        <fullName evidence="13">Oxidase bo(3) subunit 4</fullName>
    </alternativeName>
    <alternativeName>
        <fullName evidence="14">Ubiquinol oxidase polypeptide IV</fullName>
    </alternativeName>
    <alternativeName>
        <fullName evidence="15">Ubiquinol oxidase subunit 4</fullName>
    </alternativeName>
</protein>
<comment type="subunit">
    <text evidence="3">Heterooctamer of two A chains, two B chains, two C chains and two D chains.</text>
</comment>
<dbReference type="NCBIfam" id="TIGR02847">
    <property type="entry name" value="CyoD"/>
    <property type="match status" value="1"/>
</dbReference>
<keyword evidence="7 17" id="KW-0812">Transmembrane</keyword>
<keyword evidence="10" id="KW-0560">Oxidoreductase</keyword>
<keyword evidence="9 17" id="KW-1133">Transmembrane helix</keyword>
<dbReference type="InterPro" id="IPR050968">
    <property type="entry name" value="Cytochrome_c_oxidase_bac_sub4"/>
</dbReference>
<evidence type="ECO:0000256" key="17">
    <source>
        <dbReference type="SAM" id="Phobius"/>
    </source>
</evidence>
<evidence type="ECO:0000256" key="3">
    <source>
        <dbReference type="ARBA" id="ARBA00011700"/>
    </source>
</evidence>
<dbReference type="GO" id="GO:0015990">
    <property type="term" value="P:electron transport coupled proton transport"/>
    <property type="evidence" value="ECO:0007669"/>
    <property type="project" value="InterPro"/>
</dbReference>
<dbReference type="Pfam" id="PF03626">
    <property type="entry name" value="COX4_pro"/>
    <property type="match status" value="1"/>
</dbReference>
<dbReference type="PANTHER" id="PTHR36835:SF1">
    <property type="entry name" value="CYTOCHROME BO(3) UBIQUINOL OXIDASE SUBUNIT 4"/>
    <property type="match status" value="1"/>
</dbReference>
<proteinExistence type="inferred from homology"/>
<keyword evidence="6" id="KW-1003">Cell membrane</keyword>
<keyword evidence="19" id="KW-1185">Reference proteome</keyword>
<evidence type="ECO:0000313" key="19">
    <source>
        <dbReference type="Proteomes" id="UP000000562"/>
    </source>
</evidence>
<evidence type="ECO:0000256" key="16">
    <source>
        <dbReference type="ARBA" id="ARBA00032185"/>
    </source>
</evidence>
<comment type="subcellular location">
    <subcellularLocation>
        <location evidence="1">Cell membrane</location>
        <topology evidence="1">Multi-pass membrane protein</topology>
    </subcellularLocation>
</comment>
<sequence length="109" mass="13054">MKMLSKNKTLSICKNNKSYFIGYILSFFFTCIPFLLIINKWNLYNELIYNLIIICAFSQAIIQFTFFLNIFDNSRINWKLISLTFTILIIFILIFGSIWIMNHLHHNLM</sequence>
<dbReference type="PANTHER" id="PTHR36835">
    <property type="entry name" value="CYTOCHROME BO(3) UBIQUINOL OXIDASE SUBUNIT 4"/>
    <property type="match status" value="1"/>
</dbReference>
<dbReference type="GO" id="GO:0019646">
    <property type="term" value="P:aerobic electron transport chain"/>
    <property type="evidence" value="ECO:0007669"/>
    <property type="project" value="TreeGrafter"/>
</dbReference>
<reference evidence="18 19" key="1">
    <citation type="journal article" date="2002" name="Nat. Genet.">
        <title>Genome sequence of the endocellular obligate symbiont of tsetse flies, Wigglesworthia glossinidia.</title>
        <authorList>
            <person name="Akman L."/>
            <person name="Yamashita A."/>
            <person name="Watanabe H."/>
            <person name="Oshima K."/>
            <person name="Shiba T."/>
            <person name="Hattori M."/>
            <person name="Aksoy S."/>
        </authorList>
    </citation>
    <scope>NUCLEOTIDE SEQUENCE [LARGE SCALE GENOMIC DNA]</scope>
</reference>
<evidence type="ECO:0000256" key="1">
    <source>
        <dbReference type="ARBA" id="ARBA00004651"/>
    </source>
</evidence>
<dbReference type="STRING" id="36870.gene:10368638"/>
<dbReference type="GO" id="GO:0005886">
    <property type="term" value="C:plasma membrane"/>
    <property type="evidence" value="ECO:0007669"/>
    <property type="project" value="UniProtKB-SubCell"/>
</dbReference>
<name>Q8D351_WIGBR</name>
<accession>Q8D351</accession>
<feature type="transmembrane region" description="Helical" evidence="17">
    <location>
        <begin position="80"/>
        <end position="101"/>
    </location>
</feature>
<evidence type="ECO:0000256" key="15">
    <source>
        <dbReference type="ARBA" id="ARBA00031887"/>
    </source>
</evidence>
<dbReference type="HOGENOM" id="CLU_140945_1_1_6"/>
<dbReference type="AlphaFoldDB" id="Q8D351"/>
<dbReference type="GO" id="GO:0009319">
    <property type="term" value="C:cytochrome o ubiquinol oxidase complex"/>
    <property type="evidence" value="ECO:0007669"/>
    <property type="project" value="TreeGrafter"/>
</dbReference>
<dbReference type="eggNOG" id="COG3125">
    <property type="taxonomic scope" value="Bacteria"/>
</dbReference>
<organism evidence="18 19">
    <name type="scientific">Wigglesworthia glossinidia brevipalpis</name>
    <dbReference type="NCBI Taxonomy" id="36870"/>
    <lineage>
        <taxon>Bacteria</taxon>
        <taxon>Pseudomonadati</taxon>
        <taxon>Pseudomonadota</taxon>
        <taxon>Gammaproteobacteria</taxon>
        <taxon>Enterobacterales</taxon>
        <taxon>Erwiniaceae</taxon>
        <taxon>Wigglesworthia</taxon>
    </lineage>
</organism>
<comment type="function">
    <text evidence="12">Cytochrome bo(3) ubiquinol terminal oxidase is the component of the aerobic respiratory chain of E.coli that predominates when cells are grown at high aeration. Has proton pump activity across the membrane in addition to electron transfer, pumping 2 protons/electron.</text>
</comment>
<evidence type="ECO:0000256" key="14">
    <source>
        <dbReference type="ARBA" id="ARBA00030211"/>
    </source>
</evidence>
<evidence type="ECO:0000256" key="10">
    <source>
        <dbReference type="ARBA" id="ARBA00023002"/>
    </source>
</evidence>
<evidence type="ECO:0000256" key="12">
    <source>
        <dbReference type="ARBA" id="ARBA00025694"/>
    </source>
</evidence>
<evidence type="ECO:0000256" key="4">
    <source>
        <dbReference type="ARBA" id="ARBA00014689"/>
    </source>
</evidence>
<keyword evidence="11 17" id="KW-0472">Membrane</keyword>